<evidence type="ECO:0000256" key="2">
    <source>
        <dbReference type="ARBA" id="ARBA00004496"/>
    </source>
</evidence>
<dbReference type="GO" id="GO:0032263">
    <property type="term" value="P:GMP salvage"/>
    <property type="evidence" value="ECO:0007669"/>
    <property type="project" value="TreeGrafter"/>
</dbReference>
<dbReference type="UniPathway" id="UPA00591">
    <property type="reaction ID" value="UER00648"/>
</dbReference>
<evidence type="ECO:0000256" key="4">
    <source>
        <dbReference type="ARBA" id="ARBA00004676"/>
    </source>
</evidence>
<comment type="similarity">
    <text evidence="5 15">Belongs to the purine/pyrimidine phosphoribosyltransferase family.</text>
</comment>
<reference evidence="18" key="1">
    <citation type="journal article" date="2016" name="Genome Announc.">
        <title>Draft Genome Sequences of Five Rapidly Growing Mycobacterium Species, M. thermoresistibile, M. fortuitum subsp. acetamidolyticum, M. canariasense, M. brisbanense, and M. novocastrense.</title>
        <authorList>
            <person name="Katahira K."/>
            <person name="Ogura Y."/>
            <person name="Gotoh Y."/>
            <person name="Hayashi T."/>
        </authorList>
    </citation>
    <scope>NUCLEOTIDE SEQUENCE [LARGE SCALE GENOMIC DNA]</scope>
    <source>
        <strain evidence="18">JCM15298</strain>
    </source>
</reference>
<name>A0A100WAT5_MYCCR</name>
<dbReference type="Pfam" id="PF00156">
    <property type="entry name" value="Pribosyltran"/>
    <property type="match status" value="1"/>
</dbReference>
<evidence type="ECO:0000256" key="6">
    <source>
        <dbReference type="ARBA" id="ARBA00022490"/>
    </source>
</evidence>
<keyword evidence="10 15" id="KW-0660">Purine salvage</keyword>
<comment type="pathway">
    <text evidence="4">Purine metabolism; GMP biosynthesis via salvage pathway; GMP from guanine: step 1/1.</text>
</comment>
<dbReference type="EC" id="2.4.2.8" evidence="15"/>
<dbReference type="Gene3D" id="3.40.50.2020">
    <property type="match status" value="1"/>
</dbReference>
<dbReference type="CDD" id="cd06223">
    <property type="entry name" value="PRTases_typeI"/>
    <property type="match status" value="1"/>
</dbReference>
<dbReference type="GO" id="GO:0046100">
    <property type="term" value="P:hypoxanthine metabolic process"/>
    <property type="evidence" value="ECO:0007669"/>
    <property type="project" value="TreeGrafter"/>
</dbReference>
<evidence type="ECO:0000256" key="11">
    <source>
        <dbReference type="ARBA" id="ARBA00022741"/>
    </source>
</evidence>
<dbReference type="FunFam" id="3.40.50.2020:FF:000006">
    <property type="entry name" value="Hypoxanthine phosphoribosyltransferase"/>
    <property type="match status" value="1"/>
</dbReference>
<dbReference type="Proteomes" id="UP000069443">
    <property type="component" value="Unassembled WGS sequence"/>
</dbReference>
<dbReference type="STRING" id="228230.RMCC_1712"/>
<evidence type="ECO:0000256" key="8">
    <source>
        <dbReference type="ARBA" id="ARBA00022679"/>
    </source>
</evidence>
<keyword evidence="6 15" id="KW-0963">Cytoplasm</keyword>
<keyword evidence="18" id="KW-1185">Reference proteome</keyword>
<evidence type="ECO:0000313" key="17">
    <source>
        <dbReference type="EMBL" id="GAS94746.1"/>
    </source>
</evidence>
<comment type="subcellular location">
    <subcellularLocation>
        <location evidence="2 15">Cytoplasm</location>
    </subcellularLocation>
</comment>
<evidence type="ECO:0000256" key="9">
    <source>
        <dbReference type="ARBA" id="ARBA00022723"/>
    </source>
</evidence>
<dbReference type="AlphaFoldDB" id="A0A100WAT5"/>
<keyword evidence="11 15" id="KW-0547">Nucleotide-binding</keyword>
<evidence type="ECO:0000313" key="18">
    <source>
        <dbReference type="Proteomes" id="UP000069443"/>
    </source>
</evidence>
<comment type="cofactor">
    <cofactor evidence="1 15">
        <name>Mg(2+)</name>
        <dbReference type="ChEBI" id="CHEBI:18420"/>
    </cofactor>
</comment>
<evidence type="ECO:0000256" key="13">
    <source>
        <dbReference type="ARBA" id="ARBA00048811"/>
    </source>
</evidence>
<dbReference type="SUPFAM" id="SSF53271">
    <property type="entry name" value="PRTase-like"/>
    <property type="match status" value="1"/>
</dbReference>
<comment type="caution">
    <text evidence="17">The sequence shown here is derived from an EMBL/GenBank/DDBJ whole genome shotgun (WGS) entry which is preliminary data.</text>
</comment>
<keyword evidence="12 15" id="KW-0460">Magnesium</keyword>
<keyword evidence="9 15" id="KW-0479">Metal-binding</keyword>
<dbReference type="PANTHER" id="PTHR43340:SF1">
    <property type="entry name" value="HYPOXANTHINE PHOSPHORIBOSYLTRANSFERASE"/>
    <property type="match status" value="1"/>
</dbReference>
<dbReference type="GO" id="GO:0052657">
    <property type="term" value="F:guanine phosphoribosyltransferase activity"/>
    <property type="evidence" value="ECO:0007669"/>
    <property type="project" value="RHEA"/>
</dbReference>
<dbReference type="PANTHER" id="PTHR43340">
    <property type="entry name" value="HYPOXANTHINE-GUANINE PHOSPHORIBOSYLTRANSFERASE"/>
    <property type="match status" value="1"/>
</dbReference>
<evidence type="ECO:0000256" key="12">
    <source>
        <dbReference type="ARBA" id="ARBA00022842"/>
    </source>
</evidence>
<comment type="catalytic activity">
    <reaction evidence="14">
        <text>IMP + diphosphate = hypoxanthine + 5-phospho-alpha-D-ribose 1-diphosphate</text>
        <dbReference type="Rhea" id="RHEA:17973"/>
        <dbReference type="ChEBI" id="CHEBI:17368"/>
        <dbReference type="ChEBI" id="CHEBI:33019"/>
        <dbReference type="ChEBI" id="CHEBI:58017"/>
        <dbReference type="ChEBI" id="CHEBI:58053"/>
        <dbReference type="EC" id="2.4.2.8"/>
    </reaction>
    <physiologicalReaction direction="right-to-left" evidence="14">
        <dbReference type="Rhea" id="RHEA:17975"/>
    </physiologicalReaction>
</comment>
<dbReference type="GO" id="GO:0005829">
    <property type="term" value="C:cytosol"/>
    <property type="evidence" value="ECO:0007669"/>
    <property type="project" value="TreeGrafter"/>
</dbReference>
<dbReference type="GO" id="GO:0000287">
    <property type="term" value="F:magnesium ion binding"/>
    <property type="evidence" value="ECO:0007669"/>
    <property type="project" value="TreeGrafter"/>
</dbReference>
<proteinExistence type="inferred from homology"/>
<dbReference type="InterPro" id="IPR000836">
    <property type="entry name" value="PRTase_dom"/>
</dbReference>
<dbReference type="GO" id="GO:0006166">
    <property type="term" value="P:purine ribonucleoside salvage"/>
    <property type="evidence" value="ECO:0007669"/>
    <property type="project" value="UniProtKB-KW"/>
</dbReference>
<dbReference type="InterPro" id="IPR029057">
    <property type="entry name" value="PRTase-like"/>
</dbReference>
<feature type="domain" description="Phosphoribosyltransferase" evidence="16">
    <location>
        <begin position="37"/>
        <end position="185"/>
    </location>
</feature>
<evidence type="ECO:0000256" key="15">
    <source>
        <dbReference type="RuleBase" id="RU364099"/>
    </source>
</evidence>
<sequence length="206" mass="22808">MEPGAFTWHAVGVPAHSAAESYSGDIKSVLYTEEQIQTRTAELAASIAEHYRDLVAGEDDLLLVTVLKGAVMFVTDLARAIPLPTQLEFMAVSSYGSSTSSSGVVRILKDLDRDINDRHVLIVEDIVDSGLTLSWLLRNLATRRPRSLQVCALLRKPEAVRADVDISFIGFDIPNEFVVGYGLDYAERYRDLPFIGTLEPKVYEHP</sequence>
<reference evidence="18" key="2">
    <citation type="submission" date="2016-02" db="EMBL/GenBank/DDBJ databases">
        <title>Draft genome sequence of five rapidly growing Mycobacterium species.</title>
        <authorList>
            <person name="Katahira K."/>
            <person name="Gotou Y."/>
            <person name="Iida K."/>
            <person name="Ogura Y."/>
            <person name="Hayashi T."/>
        </authorList>
    </citation>
    <scope>NUCLEOTIDE SEQUENCE [LARGE SCALE GENOMIC DNA]</scope>
    <source>
        <strain evidence="18">JCM15298</strain>
    </source>
</reference>
<organism evidence="17 18">
    <name type="scientific">Mycolicibacterium canariasense</name>
    <name type="common">Mycobacterium canariasense</name>
    <dbReference type="NCBI Taxonomy" id="228230"/>
    <lineage>
        <taxon>Bacteria</taxon>
        <taxon>Bacillati</taxon>
        <taxon>Actinomycetota</taxon>
        <taxon>Actinomycetes</taxon>
        <taxon>Mycobacteriales</taxon>
        <taxon>Mycobacteriaceae</taxon>
        <taxon>Mycolicibacterium</taxon>
    </lineage>
</organism>
<keyword evidence="7 15" id="KW-0328">Glycosyltransferase</keyword>
<accession>A0A100WAT5</accession>
<evidence type="ECO:0000259" key="16">
    <source>
        <dbReference type="Pfam" id="PF00156"/>
    </source>
</evidence>
<dbReference type="InterPro" id="IPR050408">
    <property type="entry name" value="HGPRT"/>
</dbReference>
<dbReference type="GO" id="GO:0006178">
    <property type="term" value="P:guanine salvage"/>
    <property type="evidence" value="ECO:0007669"/>
    <property type="project" value="TreeGrafter"/>
</dbReference>
<gene>
    <name evidence="17" type="ORF">RMCC_1712</name>
</gene>
<evidence type="ECO:0000256" key="3">
    <source>
        <dbReference type="ARBA" id="ARBA00004669"/>
    </source>
</evidence>
<evidence type="ECO:0000256" key="7">
    <source>
        <dbReference type="ARBA" id="ARBA00022676"/>
    </source>
</evidence>
<dbReference type="EMBL" id="BCSY01000035">
    <property type="protein sequence ID" value="GAS94746.1"/>
    <property type="molecule type" value="Genomic_DNA"/>
</dbReference>
<dbReference type="InterPro" id="IPR005904">
    <property type="entry name" value="Hxn_phspho_trans"/>
</dbReference>
<evidence type="ECO:0000256" key="1">
    <source>
        <dbReference type="ARBA" id="ARBA00001946"/>
    </source>
</evidence>
<comment type="catalytic activity">
    <reaction evidence="13">
        <text>GMP + diphosphate = guanine + 5-phospho-alpha-D-ribose 1-diphosphate</text>
        <dbReference type="Rhea" id="RHEA:25424"/>
        <dbReference type="ChEBI" id="CHEBI:16235"/>
        <dbReference type="ChEBI" id="CHEBI:33019"/>
        <dbReference type="ChEBI" id="CHEBI:58017"/>
        <dbReference type="ChEBI" id="CHEBI:58115"/>
        <dbReference type="EC" id="2.4.2.8"/>
    </reaction>
    <physiologicalReaction direction="right-to-left" evidence="13">
        <dbReference type="Rhea" id="RHEA:25426"/>
    </physiologicalReaction>
</comment>
<keyword evidence="8 15" id="KW-0808">Transferase</keyword>
<dbReference type="NCBIfam" id="TIGR01203">
    <property type="entry name" value="HGPRTase"/>
    <property type="match status" value="1"/>
</dbReference>
<evidence type="ECO:0000256" key="5">
    <source>
        <dbReference type="ARBA" id="ARBA00008391"/>
    </source>
</evidence>
<comment type="pathway">
    <text evidence="3 15">Purine metabolism; IMP biosynthesis via salvage pathway; IMP from hypoxanthine: step 1/1.</text>
</comment>
<dbReference type="GO" id="GO:0032264">
    <property type="term" value="P:IMP salvage"/>
    <property type="evidence" value="ECO:0007669"/>
    <property type="project" value="UniProtKB-UniPathway"/>
</dbReference>
<evidence type="ECO:0000256" key="14">
    <source>
        <dbReference type="ARBA" id="ARBA00049402"/>
    </source>
</evidence>
<dbReference type="GO" id="GO:0004422">
    <property type="term" value="F:hypoxanthine phosphoribosyltransferase activity"/>
    <property type="evidence" value="ECO:0007669"/>
    <property type="project" value="InterPro"/>
</dbReference>
<evidence type="ECO:0000256" key="10">
    <source>
        <dbReference type="ARBA" id="ARBA00022726"/>
    </source>
</evidence>
<dbReference type="GO" id="GO:0000166">
    <property type="term" value="F:nucleotide binding"/>
    <property type="evidence" value="ECO:0007669"/>
    <property type="project" value="UniProtKB-KW"/>
</dbReference>
<protein>
    <recommendedName>
        <fullName evidence="15">Hypoxanthine phosphoribosyltransferase</fullName>
        <ecNumber evidence="15">2.4.2.8</ecNumber>
    </recommendedName>
</protein>